<feature type="region of interest" description="Disordered" evidence="1">
    <location>
        <begin position="1"/>
        <end position="40"/>
    </location>
</feature>
<protein>
    <submittedName>
        <fullName evidence="2">Uncharacterized protein</fullName>
    </submittedName>
</protein>
<name>A0A6J4P482_9ACTN</name>
<reference evidence="2" key="1">
    <citation type="submission" date="2020-02" db="EMBL/GenBank/DDBJ databases">
        <authorList>
            <person name="Meier V. D."/>
        </authorList>
    </citation>
    <scope>NUCLEOTIDE SEQUENCE</scope>
    <source>
        <strain evidence="2">AVDCRST_MAG06</strain>
    </source>
</reference>
<dbReference type="AlphaFoldDB" id="A0A6J4P482"/>
<proteinExistence type="predicted"/>
<evidence type="ECO:0000256" key="1">
    <source>
        <dbReference type="SAM" id="MobiDB-lite"/>
    </source>
</evidence>
<dbReference type="EMBL" id="CADCUP010000141">
    <property type="protein sequence ID" value="CAA9399715.1"/>
    <property type="molecule type" value="Genomic_DNA"/>
</dbReference>
<gene>
    <name evidence="2" type="ORF">AVDCRST_MAG06-2097</name>
</gene>
<evidence type="ECO:0000313" key="2">
    <source>
        <dbReference type="EMBL" id="CAA9399715.1"/>
    </source>
</evidence>
<organism evidence="2">
    <name type="scientific">uncultured Nocardioides sp</name>
    <dbReference type="NCBI Taxonomy" id="198441"/>
    <lineage>
        <taxon>Bacteria</taxon>
        <taxon>Bacillati</taxon>
        <taxon>Actinomycetota</taxon>
        <taxon>Actinomycetes</taxon>
        <taxon>Propionibacteriales</taxon>
        <taxon>Nocardioidaceae</taxon>
        <taxon>Nocardioides</taxon>
        <taxon>environmental samples</taxon>
    </lineage>
</organism>
<sequence length="40" mass="4048">MTTGAAKAGRDRSVVHPAVSDTACPGTASRLPQPVGRTRA</sequence>
<accession>A0A6J4P482</accession>